<dbReference type="PANTHER" id="PTHR42862:SF1">
    <property type="entry name" value="DELTA-1-PYRROLINE-5-CARBOXYLATE DEHYDROGENASE 2, ISOFORM A-RELATED"/>
    <property type="match status" value="1"/>
</dbReference>
<dbReference type="Pfam" id="PF01619">
    <property type="entry name" value="Pro_dh"/>
    <property type="match status" value="1"/>
</dbReference>
<keyword evidence="4" id="KW-0520">NAD</keyword>
<dbReference type="RefSeq" id="WP_219080280.1">
    <property type="nucleotide sequence ID" value="NZ_CP079216.1"/>
</dbReference>
<evidence type="ECO:0000313" key="11">
    <source>
        <dbReference type="Proteomes" id="UP000824504"/>
    </source>
</evidence>
<reference evidence="10 11" key="1">
    <citation type="submission" date="2021-07" db="EMBL/GenBank/DDBJ databases">
        <title>complete genome sequencing of Tessaracoccus sp.J1M15.</title>
        <authorList>
            <person name="Bae J.-W."/>
            <person name="Kim D.-y."/>
        </authorList>
    </citation>
    <scope>NUCLEOTIDE SEQUENCE [LARGE SCALE GENOMIC DNA]</scope>
    <source>
        <strain evidence="10 11">J1M15</strain>
    </source>
</reference>
<evidence type="ECO:0000256" key="5">
    <source>
        <dbReference type="ARBA" id="ARBA00048142"/>
    </source>
</evidence>
<sequence length="1116" mass="119036">MQQIDIASLTESAVATARRWADECRAHPEPRAARLLAAALKHPSGLRFTLDFVDSVMRPEDPQVASRALLELSKRPVDFLPAPLRVAMRSVGAAPRAALPAVRRTFAMLVGDLVVDTHGQLAPVLKRLRAGGSGLNINLLGEAVLGDEHAAARLDATTKLLARDDVDYVSIKVSSVLGAHSQWAHAAAVDAAVERLRPLMTLAAREGKFVNLDMEEYRDLHLTLDVFRRLMMEPDLIRLRAGVAIQTYLRESGLVLDELDTFAAARVAAGGVPIKVRLVKGANLAMEKVQAELRGWPNPVHPTKETTDASYLRALDRCLTPERTARVQIGVASHNIYTLAMAWELAKARGVTDAVDIEMLSGMAVPLQHVIREEVGGLRLYVPVVPRAEYDSAISYLVRRLEENAAPENFMSGAASLGSDPAFLDREEARFRAACTHLDDPAPTAWQTQIRGAVTDGFVNTSDTDPALPANQAWAEAIRAGLPCPDLGADTLDAATTDDAATVARVVAAGRAAGAEWASTPVEERVAALHRLGTELEAARSDLVRVAADEVGKLIDQADVEVSEACDFAHYYATLAAEQVEGATHVPPALVLVASPWNFPIAIPLGGVAAALAAGAAVILKPAPPARRIAALLIEACRRAGIPANAAQLLFVEDGPLGEQLITDDRVDQVVLTGAAETAELFRSWRPDLHLLAETSGKNAIVVTPSADLDLAAADLVYSAFGHAGQKCSAASLGILVGDVATSRRFLDQVLDAARSLTVAWPEEPLAEMGPLTEEPGEKLLRGLTELEPGQSWLLKPERLGDRLWRPGVRDGVRPGSEFHQTEYFGPVLGLMAARDLDEAIAWQNGTRYGLTAGLHSLDATEVQRWINRIQAGNAYVNRTITGAIVRRQPFGGWKRSAVGPGIKAGGPNYLTGFGHWEPAAPVEGGALRAPTAARLVGRSVGLLDAEDARWLHQAAVSDEAAARTIFRVAHDPSALVSEINVLRYRPVPVTVRVEEAGARDVLREASAALAAGSRVGFSFGTAPHGDLADALEDAGFAVTVVADEAFDASAVGRVRFLGGRSLLAAVGGSIDLTVYDGPSVPAGRIALLPYVREQAVSITNHRFGHPTQLTARLSL</sequence>
<dbReference type="InterPro" id="IPR015590">
    <property type="entry name" value="Aldehyde_DH_dom"/>
</dbReference>
<dbReference type="EMBL" id="CP079216">
    <property type="protein sequence ID" value="QXT61902.1"/>
    <property type="molecule type" value="Genomic_DNA"/>
</dbReference>
<dbReference type="Proteomes" id="UP000824504">
    <property type="component" value="Chromosome"/>
</dbReference>
<evidence type="ECO:0000256" key="1">
    <source>
        <dbReference type="ARBA" id="ARBA00004786"/>
    </source>
</evidence>
<dbReference type="PROSITE" id="PS00687">
    <property type="entry name" value="ALDEHYDE_DEHYDR_GLU"/>
    <property type="match status" value="1"/>
</dbReference>
<name>A0ABX8SER1_9ACTN</name>
<feature type="domain" description="Proline dehydrogenase" evidence="9">
    <location>
        <begin position="125"/>
        <end position="412"/>
    </location>
</feature>
<dbReference type="InterPro" id="IPR025703">
    <property type="entry name" value="Bifunct_PutA"/>
</dbReference>
<feature type="active site" evidence="6">
    <location>
        <position position="694"/>
    </location>
</feature>
<comment type="pathway">
    <text evidence="1">Amino-acid degradation; L-proline degradation into L-glutamate; L-glutamate from L-proline: step 2/2.</text>
</comment>
<dbReference type="InterPro" id="IPR002872">
    <property type="entry name" value="Proline_DH_dom"/>
</dbReference>
<dbReference type="PROSITE" id="PS00070">
    <property type="entry name" value="ALDEHYDE_DEHYDR_CYS"/>
    <property type="match status" value="1"/>
</dbReference>
<dbReference type="Pfam" id="PF00171">
    <property type="entry name" value="Aldedh"/>
    <property type="match status" value="1"/>
</dbReference>
<organism evidence="10 11">
    <name type="scientific">Tessaracoccus palaemonis</name>
    <dbReference type="NCBI Taxonomy" id="2829499"/>
    <lineage>
        <taxon>Bacteria</taxon>
        <taxon>Bacillati</taxon>
        <taxon>Actinomycetota</taxon>
        <taxon>Actinomycetes</taxon>
        <taxon>Propionibacteriales</taxon>
        <taxon>Propionibacteriaceae</taxon>
        <taxon>Tessaracoccus</taxon>
    </lineage>
</organism>
<evidence type="ECO:0000256" key="2">
    <source>
        <dbReference type="ARBA" id="ARBA00012884"/>
    </source>
</evidence>
<proteinExistence type="inferred from homology"/>
<evidence type="ECO:0000256" key="3">
    <source>
        <dbReference type="ARBA" id="ARBA00023002"/>
    </source>
</evidence>
<comment type="catalytic activity">
    <reaction evidence="5">
        <text>L-glutamate 5-semialdehyde + NAD(+) + H2O = L-glutamate + NADH + 2 H(+)</text>
        <dbReference type="Rhea" id="RHEA:30235"/>
        <dbReference type="ChEBI" id="CHEBI:15377"/>
        <dbReference type="ChEBI" id="CHEBI:15378"/>
        <dbReference type="ChEBI" id="CHEBI:29985"/>
        <dbReference type="ChEBI" id="CHEBI:57540"/>
        <dbReference type="ChEBI" id="CHEBI:57945"/>
        <dbReference type="ChEBI" id="CHEBI:58066"/>
        <dbReference type="EC" id="1.2.1.88"/>
    </reaction>
</comment>
<dbReference type="InterPro" id="IPR029510">
    <property type="entry name" value="Ald_DH_CS_GLU"/>
</dbReference>
<feature type="domain" description="Aldehyde dehydrogenase" evidence="8">
    <location>
        <begin position="494"/>
        <end position="912"/>
    </location>
</feature>
<accession>A0ABX8SER1</accession>
<keyword evidence="11" id="KW-1185">Reference proteome</keyword>
<dbReference type="PANTHER" id="PTHR42862">
    <property type="entry name" value="DELTA-1-PYRROLINE-5-CARBOXYLATE DEHYDROGENASE 1, ISOFORM A-RELATED"/>
    <property type="match status" value="1"/>
</dbReference>
<evidence type="ECO:0000259" key="8">
    <source>
        <dbReference type="Pfam" id="PF00171"/>
    </source>
</evidence>
<dbReference type="EC" id="1.2.1.88" evidence="2"/>
<gene>
    <name evidence="10" type="ORF">KDB89_08880</name>
</gene>
<evidence type="ECO:0000256" key="7">
    <source>
        <dbReference type="RuleBase" id="RU003345"/>
    </source>
</evidence>
<evidence type="ECO:0000256" key="6">
    <source>
        <dbReference type="PROSITE-ProRule" id="PRU10007"/>
    </source>
</evidence>
<evidence type="ECO:0000313" key="10">
    <source>
        <dbReference type="EMBL" id="QXT61902.1"/>
    </source>
</evidence>
<keyword evidence="3 7" id="KW-0560">Oxidoreductase</keyword>
<evidence type="ECO:0000259" key="9">
    <source>
        <dbReference type="Pfam" id="PF01619"/>
    </source>
</evidence>
<comment type="similarity">
    <text evidence="7">Belongs to the aldehyde dehydrogenase family.</text>
</comment>
<protein>
    <recommendedName>
        <fullName evidence="2">L-glutamate gamma-semialdehyde dehydrogenase</fullName>
        <ecNumber evidence="2">1.2.1.88</ecNumber>
    </recommendedName>
</protein>
<evidence type="ECO:0000256" key="4">
    <source>
        <dbReference type="ARBA" id="ARBA00023027"/>
    </source>
</evidence>
<dbReference type="InterPro" id="IPR050485">
    <property type="entry name" value="Proline_metab_enzyme"/>
</dbReference>
<dbReference type="PIRSF" id="PIRSF000197">
    <property type="entry name" value="Bifunct_PutA"/>
    <property type="match status" value="1"/>
</dbReference>
<dbReference type="InterPro" id="IPR016160">
    <property type="entry name" value="Ald_DH_CS_CYS"/>
</dbReference>